<protein>
    <submittedName>
        <fullName evidence="2">Uncharacterized protein</fullName>
    </submittedName>
</protein>
<evidence type="ECO:0000256" key="1">
    <source>
        <dbReference type="SAM" id="Phobius"/>
    </source>
</evidence>
<name>A0A199W7U8_ANACO</name>
<feature type="transmembrane region" description="Helical" evidence="1">
    <location>
        <begin position="12"/>
        <end position="33"/>
    </location>
</feature>
<dbReference type="Proteomes" id="UP000092600">
    <property type="component" value="Unassembled WGS sequence"/>
</dbReference>
<keyword evidence="1" id="KW-1133">Transmembrane helix</keyword>
<keyword evidence="1" id="KW-0472">Membrane</keyword>
<dbReference type="AlphaFoldDB" id="A0A199W7U8"/>
<dbReference type="PANTHER" id="PTHR33528">
    <property type="entry name" value="OS07G0239500 PROTEIN"/>
    <property type="match status" value="1"/>
</dbReference>
<organism evidence="2 3">
    <name type="scientific">Ananas comosus</name>
    <name type="common">Pineapple</name>
    <name type="synonym">Ananas ananas</name>
    <dbReference type="NCBI Taxonomy" id="4615"/>
    <lineage>
        <taxon>Eukaryota</taxon>
        <taxon>Viridiplantae</taxon>
        <taxon>Streptophyta</taxon>
        <taxon>Embryophyta</taxon>
        <taxon>Tracheophyta</taxon>
        <taxon>Spermatophyta</taxon>
        <taxon>Magnoliopsida</taxon>
        <taxon>Liliopsida</taxon>
        <taxon>Poales</taxon>
        <taxon>Bromeliaceae</taxon>
        <taxon>Bromelioideae</taxon>
        <taxon>Ananas</taxon>
    </lineage>
</organism>
<reference evidence="2 3" key="1">
    <citation type="journal article" date="2016" name="DNA Res.">
        <title>The draft genome of MD-2 pineapple using hybrid error correction of long reads.</title>
        <authorList>
            <person name="Redwan R.M."/>
            <person name="Saidin A."/>
            <person name="Kumar S.V."/>
        </authorList>
    </citation>
    <scope>NUCLEOTIDE SEQUENCE [LARGE SCALE GENOMIC DNA]</scope>
    <source>
        <strain evidence="3">cv. MD2</strain>
        <tissue evidence="2">Leaf</tissue>
    </source>
</reference>
<proteinExistence type="predicted"/>
<sequence>MLLELLHQQATSMGIITNSFSFLLGAGLGVYIAQNYDVPNIKNLVNTWLYKAKEMEETYRKNNRKDDD</sequence>
<dbReference type="PANTHER" id="PTHR33528:SF14">
    <property type="entry name" value="SOLUTE CARRIER FAMILY 35 MEMBER A4"/>
    <property type="match status" value="1"/>
</dbReference>
<dbReference type="InterPro" id="IPR027854">
    <property type="entry name" value="STMP1"/>
</dbReference>
<dbReference type="EMBL" id="LSRQ01000084">
    <property type="protein sequence ID" value="OAY85532.1"/>
    <property type="molecule type" value="Genomic_DNA"/>
</dbReference>
<evidence type="ECO:0000313" key="2">
    <source>
        <dbReference type="EMBL" id="OAY85532.1"/>
    </source>
</evidence>
<dbReference type="STRING" id="4615.A0A199W7U8"/>
<accession>A0A199W7U8</accession>
<gene>
    <name evidence="2" type="ORF">ACMD2_16064</name>
</gene>
<keyword evidence="1" id="KW-0812">Transmembrane</keyword>
<dbReference type="Pfam" id="PF15054">
    <property type="entry name" value="DUF4535"/>
    <property type="match status" value="1"/>
</dbReference>
<comment type="caution">
    <text evidence="2">The sequence shown here is derived from an EMBL/GenBank/DDBJ whole genome shotgun (WGS) entry which is preliminary data.</text>
</comment>
<evidence type="ECO:0000313" key="3">
    <source>
        <dbReference type="Proteomes" id="UP000092600"/>
    </source>
</evidence>